<dbReference type="AlphaFoldDB" id="A0A6C0EW47"/>
<accession>A0A6C0EW47</accession>
<proteinExistence type="predicted"/>
<reference evidence="1" key="1">
    <citation type="journal article" date="2020" name="Nature">
        <title>Giant virus diversity and host interactions through global metagenomics.</title>
        <authorList>
            <person name="Schulz F."/>
            <person name="Roux S."/>
            <person name="Paez-Espino D."/>
            <person name="Jungbluth S."/>
            <person name="Walsh D.A."/>
            <person name="Denef V.J."/>
            <person name="McMahon K.D."/>
            <person name="Konstantinidis K.T."/>
            <person name="Eloe-Fadrosh E.A."/>
            <person name="Kyrpides N.C."/>
            <person name="Woyke T."/>
        </authorList>
    </citation>
    <scope>NUCLEOTIDE SEQUENCE</scope>
    <source>
        <strain evidence="1">GVMAG-M-3300009161-34</strain>
    </source>
</reference>
<evidence type="ECO:0000313" key="1">
    <source>
        <dbReference type="EMBL" id="QHT32931.1"/>
    </source>
</evidence>
<sequence>MEKYFDISKFFMKNEQMKAKIQSIPAAVYSHPVKVNEEQQKNIVKEDVPIKNAKYMDDLYSDVFMDVYFKT</sequence>
<organism evidence="1">
    <name type="scientific">viral metagenome</name>
    <dbReference type="NCBI Taxonomy" id="1070528"/>
    <lineage>
        <taxon>unclassified sequences</taxon>
        <taxon>metagenomes</taxon>
        <taxon>organismal metagenomes</taxon>
    </lineage>
</organism>
<dbReference type="EMBL" id="MN738956">
    <property type="protein sequence ID" value="QHT32931.1"/>
    <property type="molecule type" value="Genomic_DNA"/>
</dbReference>
<name>A0A6C0EW47_9ZZZZ</name>
<protein>
    <submittedName>
        <fullName evidence="1">Uncharacterized protein</fullName>
    </submittedName>
</protein>